<dbReference type="EMBL" id="JANJYJ010000003">
    <property type="protein sequence ID" value="KAK3222417.1"/>
    <property type="molecule type" value="Genomic_DNA"/>
</dbReference>
<sequence>MYIVQVAETECPLCRSSSETVDHLFLHCSWSWEVWSGCMQWWGVNSCPNNLIKDWIEGWNGLCPSMNRKGVWNILFFTVVWTIWEARNDLVFKAKEANISLSMDWVKFRVAWWFKTHGCGSEDALTLLLLDIKERCVDKDHKNKSRSGVWDPPVDDELLFNVDGAAKGNPGMSGVGGVLRDARGRILCLFSLFLGFRDSNSAEILAIHKACQLIASKPSLADRTVTLKLLLHGPRGSNSFADSLAKAGSRRQGDRIEWGDL</sequence>
<evidence type="ECO:0000259" key="1">
    <source>
        <dbReference type="Pfam" id="PF13456"/>
    </source>
</evidence>
<dbReference type="InterPro" id="IPR002156">
    <property type="entry name" value="RNaseH_domain"/>
</dbReference>
<dbReference type="InterPro" id="IPR044730">
    <property type="entry name" value="RNase_H-like_dom_plant"/>
</dbReference>
<accession>A0AAE0ARU0</accession>
<dbReference type="Proteomes" id="UP001281410">
    <property type="component" value="Unassembled WGS sequence"/>
</dbReference>
<keyword evidence="3" id="KW-1185">Reference proteome</keyword>
<reference evidence="2" key="1">
    <citation type="journal article" date="2023" name="Plant J.">
        <title>Genome sequences and population genomics provide insights into the demographic history, inbreeding, and mutation load of two 'living fossil' tree species of Dipteronia.</title>
        <authorList>
            <person name="Feng Y."/>
            <person name="Comes H.P."/>
            <person name="Chen J."/>
            <person name="Zhu S."/>
            <person name="Lu R."/>
            <person name="Zhang X."/>
            <person name="Li P."/>
            <person name="Qiu J."/>
            <person name="Olsen K.M."/>
            <person name="Qiu Y."/>
        </authorList>
    </citation>
    <scope>NUCLEOTIDE SEQUENCE</scope>
    <source>
        <strain evidence="2">NBL</strain>
    </source>
</reference>
<comment type="caution">
    <text evidence="2">The sequence shown here is derived from an EMBL/GenBank/DDBJ whole genome shotgun (WGS) entry which is preliminary data.</text>
</comment>
<dbReference type="PANTHER" id="PTHR33033:SF121">
    <property type="entry name" value="POLYNUCLEOTIDYL TRANSFERASE, RIBONUCLEASE H-LIKE SUPERFAMILY PROTEIN"/>
    <property type="match status" value="1"/>
</dbReference>
<gene>
    <name evidence="2" type="ORF">Dsin_009442</name>
</gene>
<evidence type="ECO:0000313" key="2">
    <source>
        <dbReference type="EMBL" id="KAK3222417.1"/>
    </source>
</evidence>
<dbReference type="InterPro" id="IPR036397">
    <property type="entry name" value="RNaseH_sf"/>
</dbReference>
<dbReference type="GO" id="GO:0003676">
    <property type="term" value="F:nucleic acid binding"/>
    <property type="evidence" value="ECO:0007669"/>
    <property type="project" value="InterPro"/>
</dbReference>
<proteinExistence type="predicted"/>
<name>A0AAE0ARU0_9ROSI</name>
<dbReference type="CDD" id="cd06222">
    <property type="entry name" value="RNase_H_like"/>
    <property type="match status" value="1"/>
</dbReference>
<dbReference type="PANTHER" id="PTHR33033">
    <property type="entry name" value="POLYNUCLEOTIDYL TRANSFERASE, RIBONUCLEASE H-LIKE SUPERFAMILY PROTEIN-RELATED"/>
    <property type="match status" value="1"/>
</dbReference>
<dbReference type="InterPro" id="IPR012337">
    <property type="entry name" value="RNaseH-like_sf"/>
</dbReference>
<dbReference type="Pfam" id="PF13456">
    <property type="entry name" value="RVT_3"/>
    <property type="match status" value="1"/>
</dbReference>
<dbReference type="AlphaFoldDB" id="A0AAE0ARU0"/>
<dbReference type="Gene3D" id="3.30.420.10">
    <property type="entry name" value="Ribonuclease H-like superfamily/Ribonuclease H"/>
    <property type="match status" value="1"/>
</dbReference>
<protein>
    <recommendedName>
        <fullName evidence="1">RNase H type-1 domain-containing protein</fullName>
    </recommendedName>
</protein>
<organism evidence="2 3">
    <name type="scientific">Dipteronia sinensis</name>
    <dbReference type="NCBI Taxonomy" id="43782"/>
    <lineage>
        <taxon>Eukaryota</taxon>
        <taxon>Viridiplantae</taxon>
        <taxon>Streptophyta</taxon>
        <taxon>Embryophyta</taxon>
        <taxon>Tracheophyta</taxon>
        <taxon>Spermatophyta</taxon>
        <taxon>Magnoliopsida</taxon>
        <taxon>eudicotyledons</taxon>
        <taxon>Gunneridae</taxon>
        <taxon>Pentapetalae</taxon>
        <taxon>rosids</taxon>
        <taxon>malvids</taxon>
        <taxon>Sapindales</taxon>
        <taxon>Sapindaceae</taxon>
        <taxon>Hippocastanoideae</taxon>
        <taxon>Acereae</taxon>
        <taxon>Dipteronia</taxon>
    </lineage>
</organism>
<dbReference type="SUPFAM" id="SSF53098">
    <property type="entry name" value="Ribonuclease H-like"/>
    <property type="match status" value="1"/>
</dbReference>
<feature type="domain" description="RNase H type-1" evidence="1">
    <location>
        <begin position="161"/>
        <end position="214"/>
    </location>
</feature>
<evidence type="ECO:0000313" key="3">
    <source>
        <dbReference type="Proteomes" id="UP001281410"/>
    </source>
</evidence>
<dbReference type="GO" id="GO:0004523">
    <property type="term" value="F:RNA-DNA hybrid ribonuclease activity"/>
    <property type="evidence" value="ECO:0007669"/>
    <property type="project" value="InterPro"/>
</dbReference>